<evidence type="ECO:0000313" key="1">
    <source>
        <dbReference type="EMBL" id="HIU56156.1"/>
    </source>
</evidence>
<gene>
    <name evidence="1" type="ORF">IAB03_10180</name>
</gene>
<reference evidence="1" key="2">
    <citation type="journal article" date="2021" name="PeerJ">
        <title>Extensive microbial diversity within the chicken gut microbiome revealed by metagenomics and culture.</title>
        <authorList>
            <person name="Gilroy R."/>
            <person name="Ravi A."/>
            <person name="Getino M."/>
            <person name="Pursley I."/>
            <person name="Horton D.L."/>
            <person name="Alikhan N.F."/>
            <person name="Baker D."/>
            <person name="Gharbi K."/>
            <person name="Hall N."/>
            <person name="Watson M."/>
            <person name="Adriaenssens E.M."/>
            <person name="Foster-Nyarko E."/>
            <person name="Jarju S."/>
            <person name="Secka A."/>
            <person name="Antonio M."/>
            <person name="Oren A."/>
            <person name="Chaudhuri R.R."/>
            <person name="La Ragione R."/>
            <person name="Hildebrand F."/>
            <person name="Pallen M.J."/>
        </authorList>
    </citation>
    <scope>NUCLEOTIDE SEQUENCE</scope>
    <source>
        <strain evidence="1">CHK158-818</strain>
    </source>
</reference>
<accession>A0A9D1M9G8</accession>
<organism evidence="1 2">
    <name type="scientific">Candidatus Gallibacteroides avistercoris</name>
    <dbReference type="NCBI Taxonomy" id="2840833"/>
    <lineage>
        <taxon>Bacteria</taxon>
        <taxon>Pseudomonadati</taxon>
        <taxon>Bacteroidota</taxon>
        <taxon>Bacteroidia</taxon>
        <taxon>Bacteroidales</taxon>
        <taxon>Bacteroidaceae</taxon>
        <taxon>Bacteroidaceae incertae sedis</taxon>
        <taxon>Candidatus Gallibacteroides</taxon>
    </lineage>
</organism>
<sequence>METNTCEGMEMDCSKKIMDAVLSGQSFYEACRQALLVQEGYQPECNKGFKTLMDLIGYKPVIGQQKSTLKTGLQTVARLRSAYKRMEEESESLRDRWWALLSDCRNPGVKIEPDELRYIRNMGCSLYQQCYLLYNLFLARGIFKRTARMLVEEICKIDGRN</sequence>
<evidence type="ECO:0000313" key="2">
    <source>
        <dbReference type="Proteomes" id="UP000824112"/>
    </source>
</evidence>
<proteinExistence type="predicted"/>
<comment type="caution">
    <text evidence="1">The sequence shown here is derived from an EMBL/GenBank/DDBJ whole genome shotgun (WGS) entry which is preliminary data.</text>
</comment>
<dbReference type="AlphaFoldDB" id="A0A9D1M9G8"/>
<reference evidence="1" key="1">
    <citation type="submission" date="2020-10" db="EMBL/GenBank/DDBJ databases">
        <authorList>
            <person name="Gilroy R."/>
        </authorList>
    </citation>
    <scope>NUCLEOTIDE SEQUENCE</scope>
    <source>
        <strain evidence="1">CHK158-818</strain>
    </source>
</reference>
<protein>
    <submittedName>
        <fullName evidence="1">Uncharacterized protein</fullName>
    </submittedName>
</protein>
<dbReference type="EMBL" id="DVNA01000234">
    <property type="protein sequence ID" value="HIU56156.1"/>
    <property type="molecule type" value="Genomic_DNA"/>
</dbReference>
<dbReference type="Proteomes" id="UP000824112">
    <property type="component" value="Unassembled WGS sequence"/>
</dbReference>
<name>A0A9D1M9G8_9BACT</name>